<evidence type="ECO:0000313" key="1">
    <source>
        <dbReference type="EMBL" id="MSU08867.1"/>
    </source>
</evidence>
<comment type="caution">
    <text evidence="1">The sequence shown here is derived from an EMBL/GenBank/DDBJ whole genome shotgun (WGS) entry which is preliminary data.</text>
</comment>
<keyword evidence="2" id="KW-1185">Reference proteome</keyword>
<sequence length="61" mass="7076">MPVLKPKKLYYGAEDVASILDYSKQHAYRVIKKLNAELEADGKFIRPGKVPIVYFKQRFGF</sequence>
<dbReference type="RefSeq" id="WP_154407031.1">
    <property type="nucleotide sequence ID" value="NZ_VUNR01000013.1"/>
</dbReference>
<protein>
    <submittedName>
        <fullName evidence="1">Uncharacterized protein</fullName>
    </submittedName>
</protein>
<name>A0A6I2UDU3_9FIRM</name>
<evidence type="ECO:0000313" key="2">
    <source>
        <dbReference type="Proteomes" id="UP000433181"/>
    </source>
</evidence>
<dbReference type="AlphaFoldDB" id="A0A6I2UDU3"/>
<organism evidence="1 2">
    <name type="scientific">Anaerovibrio slackiae</name>
    <dbReference type="NCBI Taxonomy" id="2652309"/>
    <lineage>
        <taxon>Bacteria</taxon>
        <taxon>Bacillati</taxon>
        <taxon>Bacillota</taxon>
        <taxon>Negativicutes</taxon>
        <taxon>Selenomonadales</taxon>
        <taxon>Selenomonadaceae</taxon>
        <taxon>Anaerovibrio</taxon>
    </lineage>
</organism>
<proteinExistence type="predicted"/>
<dbReference type="EMBL" id="VUNR01000013">
    <property type="protein sequence ID" value="MSU08867.1"/>
    <property type="molecule type" value="Genomic_DNA"/>
</dbReference>
<gene>
    <name evidence="1" type="ORF">FYJ84_07715</name>
</gene>
<accession>A0A6I2UDU3</accession>
<reference evidence="1 2" key="1">
    <citation type="submission" date="2019-08" db="EMBL/GenBank/DDBJ databases">
        <title>In-depth cultivation of the pig gut microbiome towards novel bacterial diversity and tailored functional studies.</title>
        <authorList>
            <person name="Wylensek D."/>
            <person name="Hitch T.C.A."/>
            <person name="Clavel T."/>
        </authorList>
    </citation>
    <scope>NUCLEOTIDE SEQUENCE [LARGE SCALE GENOMIC DNA]</scope>
    <source>
        <strain evidence="1 2">WCA-693-APC-5D-A</strain>
    </source>
</reference>
<dbReference type="Proteomes" id="UP000433181">
    <property type="component" value="Unassembled WGS sequence"/>
</dbReference>
<dbReference type="GeneID" id="96778801"/>